<evidence type="ECO:0000256" key="5">
    <source>
        <dbReference type="ARBA" id="ARBA00025797"/>
    </source>
</evidence>
<dbReference type="GO" id="GO:0000045">
    <property type="term" value="P:autophagosome assembly"/>
    <property type="evidence" value="ECO:0007669"/>
    <property type="project" value="TreeGrafter"/>
</dbReference>
<organism evidence="9 10">
    <name type="scientific">Artemia franciscana</name>
    <name type="common">Brine shrimp</name>
    <name type="synonym">Artemia sanfranciscana</name>
    <dbReference type="NCBI Taxonomy" id="6661"/>
    <lineage>
        <taxon>Eukaryota</taxon>
        <taxon>Metazoa</taxon>
        <taxon>Ecdysozoa</taxon>
        <taxon>Arthropoda</taxon>
        <taxon>Crustacea</taxon>
        <taxon>Branchiopoda</taxon>
        <taxon>Anostraca</taxon>
        <taxon>Artemiidae</taxon>
        <taxon>Artemia</taxon>
    </lineage>
</organism>
<keyword evidence="2 7" id="KW-0812">Transmembrane</keyword>
<feature type="transmembrane region" description="Helical" evidence="7">
    <location>
        <begin position="122"/>
        <end position="152"/>
    </location>
</feature>
<evidence type="ECO:0000256" key="2">
    <source>
        <dbReference type="ARBA" id="ARBA00022692"/>
    </source>
</evidence>
<dbReference type="InterPro" id="IPR045014">
    <property type="entry name" value="TM41A/B"/>
</dbReference>
<reference evidence="9" key="1">
    <citation type="submission" date="2023-07" db="EMBL/GenBank/DDBJ databases">
        <title>Chromosome-level genome assembly of Artemia franciscana.</title>
        <authorList>
            <person name="Jo E."/>
        </authorList>
    </citation>
    <scope>NUCLEOTIDE SEQUENCE</scope>
    <source>
        <tissue evidence="9">Whole body</tissue>
    </source>
</reference>
<dbReference type="Pfam" id="PF09335">
    <property type="entry name" value="VTT_dom"/>
    <property type="match status" value="1"/>
</dbReference>
<dbReference type="PANTHER" id="PTHR43220">
    <property type="match status" value="1"/>
</dbReference>
<evidence type="ECO:0000256" key="1">
    <source>
        <dbReference type="ARBA" id="ARBA00004141"/>
    </source>
</evidence>
<name>A0AA88HE03_ARTSF</name>
<keyword evidence="3 7" id="KW-1133">Transmembrane helix</keyword>
<evidence type="ECO:0000256" key="3">
    <source>
        <dbReference type="ARBA" id="ARBA00022989"/>
    </source>
</evidence>
<accession>A0AA88HE03</accession>
<dbReference type="GO" id="GO:0005789">
    <property type="term" value="C:endoplasmic reticulum membrane"/>
    <property type="evidence" value="ECO:0007669"/>
    <property type="project" value="TreeGrafter"/>
</dbReference>
<keyword evidence="10" id="KW-1185">Reference proteome</keyword>
<keyword evidence="4 7" id="KW-0472">Membrane</keyword>
<evidence type="ECO:0000256" key="4">
    <source>
        <dbReference type="ARBA" id="ARBA00023136"/>
    </source>
</evidence>
<sequence>MRMKNTGNNSNGTAMYNKETEYCLKQSKTMKIQAAEETAGNNGESFPKEVETEQTGTSTRKSIVLLFGIFLTSLSILALVYTTFPELEESEQRYVKLPRDIDDAKNLGKVLSNYKEKYNYQVLGAVFVTYIFLQSFAIPGSIFLSILSGFLFPFPLALFMVCTCSAIGASLCFFLSALIGRRVLFKYAGERVKSWAATVQKNRDHMLNYIIFLRITPILPNWFINLCAPLLGVDLWPFFFGTFLGVAPPSFVAISAGTTLHQLTSSRDALSFNSILVLCLLAVFSLLPILMKNKLKSKFE</sequence>
<feature type="region of interest" description="Disordered" evidence="6">
    <location>
        <begin position="35"/>
        <end position="54"/>
    </location>
</feature>
<proteinExistence type="inferred from homology"/>
<comment type="subcellular location">
    <subcellularLocation>
        <location evidence="1">Membrane</location>
        <topology evidence="1">Multi-pass membrane protein</topology>
    </subcellularLocation>
</comment>
<comment type="caution">
    <text evidence="9">The sequence shown here is derived from an EMBL/GenBank/DDBJ whole genome shotgun (WGS) entry which is preliminary data.</text>
</comment>
<feature type="domain" description="VTT" evidence="8">
    <location>
        <begin position="138"/>
        <end position="258"/>
    </location>
</feature>
<evidence type="ECO:0000256" key="6">
    <source>
        <dbReference type="SAM" id="MobiDB-lite"/>
    </source>
</evidence>
<feature type="transmembrane region" description="Helical" evidence="7">
    <location>
        <begin position="236"/>
        <end position="258"/>
    </location>
</feature>
<dbReference type="Proteomes" id="UP001187531">
    <property type="component" value="Unassembled WGS sequence"/>
</dbReference>
<protein>
    <recommendedName>
        <fullName evidence="8">VTT domain-containing protein</fullName>
    </recommendedName>
</protein>
<dbReference type="PANTHER" id="PTHR43220:SF18">
    <property type="entry name" value="TRANSMEMBRANE PROTEIN 41B"/>
    <property type="match status" value="1"/>
</dbReference>
<feature type="transmembrane region" description="Helical" evidence="7">
    <location>
        <begin position="206"/>
        <end position="224"/>
    </location>
</feature>
<evidence type="ECO:0000313" key="9">
    <source>
        <dbReference type="EMBL" id="KAK2703667.1"/>
    </source>
</evidence>
<evidence type="ECO:0000313" key="10">
    <source>
        <dbReference type="Proteomes" id="UP001187531"/>
    </source>
</evidence>
<gene>
    <name evidence="9" type="ORF">QYM36_017963</name>
</gene>
<feature type="transmembrane region" description="Helical" evidence="7">
    <location>
        <begin position="63"/>
        <end position="84"/>
    </location>
</feature>
<dbReference type="InterPro" id="IPR032816">
    <property type="entry name" value="VTT_dom"/>
</dbReference>
<evidence type="ECO:0000256" key="7">
    <source>
        <dbReference type="SAM" id="Phobius"/>
    </source>
</evidence>
<feature type="transmembrane region" description="Helical" evidence="7">
    <location>
        <begin position="270"/>
        <end position="291"/>
    </location>
</feature>
<comment type="similarity">
    <text evidence="5">Belongs to the TMEM41 family.</text>
</comment>
<feature type="transmembrane region" description="Helical" evidence="7">
    <location>
        <begin position="158"/>
        <end position="185"/>
    </location>
</feature>
<evidence type="ECO:0000259" key="8">
    <source>
        <dbReference type="Pfam" id="PF09335"/>
    </source>
</evidence>
<dbReference type="EMBL" id="JAVRJZ010000081">
    <property type="protein sequence ID" value="KAK2703667.1"/>
    <property type="molecule type" value="Genomic_DNA"/>
</dbReference>
<dbReference type="AlphaFoldDB" id="A0AA88HE03"/>